<dbReference type="Gene3D" id="1.20.1200.10">
    <property type="entry name" value="Cobalamin adenosyltransferase-like"/>
    <property type="match status" value="1"/>
</dbReference>
<sequence>MKIYTKTGDKGQTSLIGGRRVSKAHQRIDAYGTVDELNVLIGLVRDQPVNEHWKALLKEIQDRLFTIGAELATDPEKTVNQPLPAIRDSDVTLLEQAMDTMDAKLPPLRAFVLPGGHPSVSFCHLARTVCRRAERLVIALNDEEPVDPLVIQYLNRLSDYLFVLSRSMAQELGAEEVVWQPRV</sequence>
<evidence type="ECO:0000256" key="2">
    <source>
        <dbReference type="ARBA" id="ARBA00022741"/>
    </source>
</evidence>
<comment type="catalytic activity">
    <reaction evidence="4">
        <text>2 cob(II)alamin + reduced [electron-transfer flavoprotein] + 2 ATP = 2 adenosylcob(III)alamin + 2 triphosphate + oxidized [electron-transfer flavoprotein] + 3 H(+)</text>
        <dbReference type="Rhea" id="RHEA:28671"/>
        <dbReference type="Rhea" id="RHEA-COMP:10685"/>
        <dbReference type="Rhea" id="RHEA-COMP:10686"/>
        <dbReference type="ChEBI" id="CHEBI:15378"/>
        <dbReference type="ChEBI" id="CHEBI:16304"/>
        <dbReference type="ChEBI" id="CHEBI:18036"/>
        <dbReference type="ChEBI" id="CHEBI:18408"/>
        <dbReference type="ChEBI" id="CHEBI:30616"/>
        <dbReference type="ChEBI" id="CHEBI:57692"/>
        <dbReference type="ChEBI" id="CHEBI:58307"/>
        <dbReference type="EC" id="2.5.1.17"/>
    </reaction>
</comment>
<dbReference type="EMBL" id="JBHSMA010000014">
    <property type="protein sequence ID" value="MFC5412688.1"/>
    <property type="molecule type" value="Genomic_DNA"/>
</dbReference>
<reference evidence="7" key="1">
    <citation type="journal article" date="2019" name="Int. J. Syst. Evol. Microbiol.">
        <title>The Global Catalogue of Microorganisms (GCM) 10K type strain sequencing project: providing services to taxonomists for standard genome sequencing and annotation.</title>
        <authorList>
            <consortium name="The Broad Institute Genomics Platform"/>
            <consortium name="The Broad Institute Genome Sequencing Center for Infectious Disease"/>
            <person name="Wu L."/>
            <person name="Ma J."/>
        </authorList>
    </citation>
    <scope>NUCLEOTIDE SEQUENCE [LARGE SCALE GENOMIC DNA]</scope>
    <source>
        <strain evidence="7">CCUG 55250</strain>
    </source>
</reference>
<gene>
    <name evidence="6" type="ORF">ACFPMF_25405</name>
</gene>
<comment type="pathway">
    <text evidence="4">Cofactor biosynthesis; adenosylcobalamin biosynthesis; adenosylcobalamin from cob(II)yrinate a,c-diamide: step 2/7.</text>
</comment>
<dbReference type="Proteomes" id="UP001596106">
    <property type="component" value="Unassembled WGS sequence"/>
</dbReference>
<keyword evidence="1 4" id="KW-0808">Transferase</keyword>
<evidence type="ECO:0000313" key="7">
    <source>
        <dbReference type="Proteomes" id="UP001596106"/>
    </source>
</evidence>
<feature type="domain" description="Cobalamin adenosyltransferase-like" evidence="5">
    <location>
        <begin position="3"/>
        <end position="167"/>
    </location>
</feature>
<evidence type="ECO:0000259" key="5">
    <source>
        <dbReference type="Pfam" id="PF01923"/>
    </source>
</evidence>
<evidence type="ECO:0000256" key="3">
    <source>
        <dbReference type="ARBA" id="ARBA00022840"/>
    </source>
</evidence>
<comment type="catalytic activity">
    <reaction evidence="4">
        <text>2 cob(II)yrinate a,c diamide + reduced [electron-transfer flavoprotein] + 2 ATP = 2 adenosylcob(III)yrinate a,c-diamide + 2 triphosphate + oxidized [electron-transfer flavoprotein] + 3 H(+)</text>
        <dbReference type="Rhea" id="RHEA:11528"/>
        <dbReference type="Rhea" id="RHEA-COMP:10685"/>
        <dbReference type="Rhea" id="RHEA-COMP:10686"/>
        <dbReference type="ChEBI" id="CHEBI:15378"/>
        <dbReference type="ChEBI" id="CHEBI:18036"/>
        <dbReference type="ChEBI" id="CHEBI:30616"/>
        <dbReference type="ChEBI" id="CHEBI:57692"/>
        <dbReference type="ChEBI" id="CHEBI:58307"/>
        <dbReference type="ChEBI" id="CHEBI:58503"/>
        <dbReference type="ChEBI" id="CHEBI:58537"/>
        <dbReference type="EC" id="2.5.1.17"/>
    </reaction>
</comment>
<dbReference type="PANTHER" id="PTHR12213:SF0">
    <property type="entry name" value="CORRINOID ADENOSYLTRANSFERASE MMAB"/>
    <property type="match status" value="1"/>
</dbReference>
<dbReference type="EC" id="2.5.1.17" evidence="4"/>
<dbReference type="InterPro" id="IPR029499">
    <property type="entry name" value="PduO-typ"/>
</dbReference>
<evidence type="ECO:0000256" key="4">
    <source>
        <dbReference type="RuleBase" id="RU366026"/>
    </source>
</evidence>
<keyword evidence="7" id="KW-1185">Reference proteome</keyword>
<dbReference type="InterPro" id="IPR016030">
    <property type="entry name" value="CblAdoTrfase-like"/>
</dbReference>
<evidence type="ECO:0000256" key="1">
    <source>
        <dbReference type="ARBA" id="ARBA00022679"/>
    </source>
</evidence>
<dbReference type="PANTHER" id="PTHR12213">
    <property type="entry name" value="CORRINOID ADENOSYLTRANSFERASE"/>
    <property type="match status" value="1"/>
</dbReference>
<dbReference type="RefSeq" id="WP_379850445.1">
    <property type="nucleotide sequence ID" value="NZ_JBHSMA010000014.1"/>
</dbReference>
<comment type="caution">
    <text evidence="6">The sequence shown here is derived from an EMBL/GenBank/DDBJ whole genome shotgun (WGS) entry which is preliminary data.</text>
</comment>
<name>A0ABW0IIS9_9BACT</name>
<protein>
    <recommendedName>
        <fullName evidence="4">Corrinoid adenosyltransferase</fullName>
        <ecNumber evidence="4">2.5.1.17</ecNumber>
    </recommendedName>
    <alternativeName>
        <fullName evidence="4">Cob(II)alamin adenosyltransferase</fullName>
    </alternativeName>
    <alternativeName>
        <fullName evidence="4">Cob(II)yrinic acid a,c-diamide adenosyltransferase</fullName>
    </alternativeName>
    <alternativeName>
        <fullName evidence="4">Cobinamide/cobalamin adenosyltransferase</fullName>
    </alternativeName>
</protein>
<dbReference type="SUPFAM" id="SSF89028">
    <property type="entry name" value="Cobalamin adenosyltransferase-like"/>
    <property type="match status" value="1"/>
</dbReference>
<keyword evidence="3 4" id="KW-0067">ATP-binding</keyword>
<dbReference type="GO" id="GO:0008817">
    <property type="term" value="F:corrinoid adenosyltransferase activity"/>
    <property type="evidence" value="ECO:0007669"/>
    <property type="project" value="UniProtKB-EC"/>
</dbReference>
<dbReference type="Pfam" id="PF01923">
    <property type="entry name" value="Cob_adeno_trans"/>
    <property type="match status" value="1"/>
</dbReference>
<comment type="similarity">
    <text evidence="4">Belongs to the Cob(I)alamin adenosyltransferase family.</text>
</comment>
<keyword evidence="2 4" id="KW-0547">Nucleotide-binding</keyword>
<keyword evidence="4" id="KW-0169">Cobalamin biosynthesis</keyword>
<accession>A0ABW0IIS9</accession>
<evidence type="ECO:0000313" key="6">
    <source>
        <dbReference type="EMBL" id="MFC5412688.1"/>
    </source>
</evidence>
<dbReference type="NCBIfam" id="TIGR00636">
    <property type="entry name" value="PduO_Nterm"/>
    <property type="match status" value="1"/>
</dbReference>
<organism evidence="6 7">
    <name type="scientific">Larkinella bovis</name>
    <dbReference type="NCBI Taxonomy" id="683041"/>
    <lineage>
        <taxon>Bacteria</taxon>
        <taxon>Pseudomonadati</taxon>
        <taxon>Bacteroidota</taxon>
        <taxon>Cytophagia</taxon>
        <taxon>Cytophagales</taxon>
        <taxon>Spirosomataceae</taxon>
        <taxon>Larkinella</taxon>
    </lineage>
</organism>
<proteinExistence type="inferred from homology"/>
<dbReference type="InterPro" id="IPR036451">
    <property type="entry name" value="CblAdoTrfase-like_sf"/>
</dbReference>